<dbReference type="OrthoDB" id="6105938at2759"/>
<dbReference type="PANTHER" id="PTHR38846">
    <property type="entry name" value="C3H1-TYPE DOMAIN-CONTAINING PROTEIN"/>
    <property type="match status" value="1"/>
</dbReference>
<organism evidence="1 2">
    <name type="scientific">Pseudovirgaria hyperparasitica</name>
    <dbReference type="NCBI Taxonomy" id="470096"/>
    <lineage>
        <taxon>Eukaryota</taxon>
        <taxon>Fungi</taxon>
        <taxon>Dikarya</taxon>
        <taxon>Ascomycota</taxon>
        <taxon>Pezizomycotina</taxon>
        <taxon>Dothideomycetes</taxon>
        <taxon>Dothideomycetes incertae sedis</taxon>
        <taxon>Acrospermales</taxon>
        <taxon>Acrospermaceae</taxon>
        <taxon>Pseudovirgaria</taxon>
    </lineage>
</organism>
<accession>A0A6A6WKY6</accession>
<dbReference type="AlphaFoldDB" id="A0A6A6WKY6"/>
<proteinExistence type="predicted"/>
<dbReference type="GeneID" id="54484097"/>
<gene>
    <name evidence="1" type="ORF">EJ05DRAFT_471825</name>
</gene>
<name>A0A6A6WKY6_9PEZI</name>
<evidence type="ECO:0000313" key="1">
    <source>
        <dbReference type="EMBL" id="KAF2762864.1"/>
    </source>
</evidence>
<dbReference type="PANTHER" id="PTHR38846:SF1">
    <property type="entry name" value="C3H1-TYPE DOMAIN-CONTAINING PROTEIN"/>
    <property type="match status" value="1"/>
</dbReference>
<keyword evidence="2" id="KW-1185">Reference proteome</keyword>
<dbReference type="RefSeq" id="XP_033605315.1">
    <property type="nucleotide sequence ID" value="XM_033743043.1"/>
</dbReference>
<dbReference type="Proteomes" id="UP000799437">
    <property type="component" value="Unassembled WGS sequence"/>
</dbReference>
<evidence type="ECO:0000313" key="2">
    <source>
        <dbReference type="Proteomes" id="UP000799437"/>
    </source>
</evidence>
<sequence>MTTLSYLLQGLHIKESAETYHNVYFESFRDHGFVPDYGVSLKTEFARLAKHQGWVDKKGKIRNRDQYADQKCEAFQEEINSFFEDKASKLESWQTLCREVRIDPVPVSISKCKKALRTEVFVNLVDLMNARRLGREVKVFKSFAELAKYTHSKKLYYPLDAAKAGGIVRILLEDFHRRY</sequence>
<protein>
    <submittedName>
        <fullName evidence="1">Uncharacterized protein</fullName>
    </submittedName>
</protein>
<reference evidence="1" key="1">
    <citation type="journal article" date="2020" name="Stud. Mycol.">
        <title>101 Dothideomycetes genomes: a test case for predicting lifestyles and emergence of pathogens.</title>
        <authorList>
            <person name="Haridas S."/>
            <person name="Albert R."/>
            <person name="Binder M."/>
            <person name="Bloem J."/>
            <person name="Labutti K."/>
            <person name="Salamov A."/>
            <person name="Andreopoulos B."/>
            <person name="Baker S."/>
            <person name="Barry K."/>
            <person name="Bills G."/>
            <person name="Bluhm B."/>
            <person name="Cannon C."/>
            <person name="Castanera R."/>
            <person name="Culley D."/>
            <person name="Daum C."/>
            <person name="Ezra D."/>
            <person name="Gonzalez J."/>
            <person name="Henrissat B."/>
            <person name="Kuo A."/>
            <person name="Liang C."/>
            <person name="Lipzen A."/>
            <person name="Lutzoni F."/>
            <person name="Magnuson J."/>
            <person name="Mondo S."/>
            <person name="Nolan M."/>
            <person name="Ohm R."/>
            <person name="Pangilinan J."/>
            <person name="Park H.-J."/>
            <person name="Ramirez L."/>
            <person name="Alfaro M."/>
            <person name="Sun H."/>
            <person name="Tritt A."/>
            <person name="Yoshinaga Y."/>
            <person name="Zwiers L.-H."/>
            <person name="Turgeon B."/>
            <person name="Goodwin S."/>
            <person name="Spatafora J."/>
            <person name="Crous P."/>
            <person name="Grigoriev I."/>
        </authorList>
    </citation>
    <scope>NUCLEOTIDE SEQUENCE</scope>
    <source>
        <strain evidence="1">CBS 121739</strain>
    </source>
</reference>
<dbReference type="EMBL" id="ML996565">
    <property type="protein sequence ID" value="KAF2762864.1"/>
    <property type="molecule type" value="Genomic_DNA"/>
</dbReference>